<dbReference type="EMBL" id="JAFMNX010000003">
    <property type="protein sequence ID" value="MBS9721857.1"/>
    <property type="molecule type" value="Genomic_DNA"/>
</dbReference>
<proteinExistence type="predicted"/>
<dbReference type="Pfam" id="PF13279">
    <property type="entry name" value="4HBT_2"/>
    <property type="match status" value="1"/>
</dbReference>
<evidence type="ECO:0000313" key="1">
    <source>
        <dbReference type="EMBL" id="MBS9721857.1"/>
    </source>
</evidence>
<reference evidence="1 2" key="1">
    <citation type="submission" date="2021-03" db="EMBL/GenBank/DDBJ databases">
        <title>Tianweitania aestuarii sp. nov., isolated from a tidal flat.</title>
        <authorList>
            <person name="Park S."/>
            <person name="Yoon J.-H."/>
        </authorList>
    </citation>
    <scope>NUCLEOTIDE SEQUENCE [LARGE SCALE GENOMIC DNA]</scope>
    <source>
        <strain evidence="1 2">BSSL-BM11</strain>
    </source>
</reference>
<name>A0ABS5S1S8_9HYPH</name>
<gene>
    <name evidence="1" type="ORF">JYU29_14295</name>
</gene>
<keyword evidence="2" id="KW-1185">Reference proteome</keyword>
<evidence type="ECO:0000313" key="2">
    <source>
        <dbReference type="Proteomes" id="UP001297272"/>
    </source>
</evidence>
<sequence length="159" mass="17616">MTTGSQTSSVDKPMPLDRSALKPGLWSTAIKIRFGHCDPAGIVYTPRFFDIFNVAIEEWYNARLGISYYDLIGPRRTGLGYVNAHADFFQPACMGDTLEIAVDLERVGTSSFALQLHAFNGEAEALRGRFTVVTTDLTTHRSKPIPDDLRVALLDYAKS</sequence>
<dbReference type="PANTHER" id="PTHR31793">
    <property type="entry name" value="4-HYDROXYBENZOYL-COA THIOESTERASE FAMILY MEMBER"/>
    <property type="match status" value="1"/>
</dbReference>
<comment type="caution">
    <text evidence="1">The sequence shown here is derived from an EMBL/GenBank/DDBJ whole genome shotgun (WGS) entry which is preliminary data.</text>
</comment>
<organism evidence="1 2">
    <name type="scientific">Tianweitania aestuarii</name>
    <dbReference type="NCBI Taxonomy" id="2814886"/>
    <lineage>
        <taxon>Bacteria</taxon>
        <taxon>Pseudomonadati</taxon>
        <taxon>Pseudomonadota</taxon>
        <taxon>Alphaproteobacteria</taxon>
        <taxon>Hyphomicrobiales</taxon>
        <taxon>Phyllobacteriaceae</taxon>
        <taxon>Tianweitania</taxon>
    </lineage>
</organism>
<protein>
    <submittedName>
        <fullName evidence="1">Acyl-CoA thioesterase</fullName>
    </submittedName>
</protein>
<dbReference type="Proteomes" id="UP001297272">
    <property type="component" value="Unassembled WGS sequence"/>
</dbReference>
<dbReference type="CDD" id="cd00586">
    <property type="entry name" value="4HBT"/>
    <property type="match status" value="1"/>
</dbReference>
<dbReference type="SUPFAM" id="SSF54637">
    <property type="entry name" value="Thioesterase/thiol ester dehydrase-isomerase"/>
    <property type="match status" value="1"/>
</dbReference>
<dbReference type="InterPro" id="IPR050563">
    <property type="entry name" value="4-hydroxybenzoyl-CoA_TE"/>
</dbReference>
<dbReference type="RefSeq" id="WP_213985471.1">
    <property type="nucleotide sequence ID" value="NZ_JAFMNX010000003.1"/>
</dbReference>
<dbReference type="Gene3D" id="3.10.129.10">
    <property type="entry name" value="Hotdog Thioesterase"/>
    <property type="match status" value="1"/>
</dbReference>
<dbReference type="PANTHER" id="PTHR31793:SF24">
    <property type="entry name" value="LONG-CHAIN ACYL-COA THIOESTERASE FADM"/>
    <property type="match status" value="1"/>
</dbReference>
<accession>A0ABS5S1S8</accession>
<dbReference type="InterPro" id="IPR029069">
    <property type="entry name" value="HotDog_dom_sf"/>
</dbReference>